<dbReference type="AlphaFoldDB" id="A0A2S8BBG3"/>
<proteinExistence type="predicted"/>
<organism evidence="1 2">
    <name type="scientific">Mycobacterium talmoniae</name>
    <dbReference type="NCBI Taxonomy" id="1858794"/>
    <lineage>
        <taxon>Bacteria</taxon>
        <taxon>Bacillati</taxon>
        <taxon>Actinomycetota</taxon>
        <taxon>Actinomycetes</taxon>
        <taxon>Mycobacteriales</taxon>
        <taxon>Mycobacteriaceae</taxon>
        <taxon>Mycobacterium</taxon>
    </lineage>
</organism>
<evidence type="ECO:0000313" key="1">
    <source>
        <dbReference type="EMBL" id="PQM43994.1"/>
    </source>
</evidence>
<gene>
    <name evidence="1" type="ORF">C1Y40_05847</name>
</gene>
<reference evidence="1 2" key="1">
    <citation type="journal article" date="2017" name="Int. J. Syst. Evol. Microbiol.">
        <title>Mycobacterium talmoniae sp. nov., a slowly growing mycobacterium isolated from human respiratory samples.</title>
        <authorList>
            <person name="Davidson R.M."/>
            <person name="DeGroote M.A."/>
            <person name="Marola J.L."/>
            <person name="Buss S."/>
            <person name="Jones V."/>
            <person name="McNeil M.R."/>
            <person name="Freifeld A.G."/>
            <person name="Elaine Epperson L."/>
            <person name="Hasan N.A."/>
            <person name="Jackson M."/>
            <person name="Iwen P.C."/>
            <person name="Salfinger M."/>
            <person name="Strong M."/>
        </authorList>
    </citation>
    <scope>NUCLEOTIDE SEQUENCE [LARGE SCALE GENOMIC DNA]</scope>
    <source>
        <strain evidence="1 2">ATCC BAA-2683</strain>
    </source>
</reference>
<dbReference type="Proteomes" id="UP000238296">
    <property type="component" value="Unassembled WGS sequence"/>
</dbReference>
<sequence length="63" mass="6929">MPSHRAVHIESAGAPLTLADVDTPAPARDQVRIAVAAWRGVRHRPRLRQRRLPRTDLATDTGA</sequence>
<evidence type="ECO:0000313" key="2">
    <source>
        <dbReference type="Proteomes" id="UP000238296"/>
    </source>
</evidence>
<accession>A0A2S8BBG3</accession>
<name>A0A2S8BBG3_9MYCO</name>
<protein>
    <submittedName>
        <fullName evidence="1">Uncharacterized protein</fullName>
    </submittedName>
</protein>
<dbReference type="EMBL" id="PPEA01001076">
    <property type="protein sequence ID" value="PQM43994.1"/>
    <property type="molecule type" value="Genomic_DNA"/>
</dbReference>
<dbReference type="InterPro" id="IPR011032">
    <property type="entry name" value="GroES-like_sf"/>
</dbReference>
<dbReference type="SUPFAM" id="SSF50129">
    <property type="entry name" value="GroES-like"/>
    <property type="match status" value="1"/>
</dbReference>
<comment type="caution">
    <text evidence="1">The sequence shown here is derived from an EMBL/GenBank/DDBJ whole genome shotgun (WGS) entry which is preliminary data.</text>
</comment>
<dbReference type="Gene3D" id="3.90.180.10">
    <property type="entry name" value="Medium-chain alcohol dehydrogenases, catalytic domain"/>
    <property type="match status" value="1"/>
</dbReference>